<evidence type="ECO:0000313" key="2">
    <source>
        <dbReference type="EMBL" id="KAJ1957475.1"/>
    </source>
</evidence>
<dbReference type="OrthoDB" id="10265994at2759"/>
<dbReference type="Gene3D" id="2.30.30.140">
    <property type="match status" value="1"/>
</dbReference>
<dbReference type="GO" id="GO:0000124">
    <property type="term" value="C:SAGA complex"/>
    <property type="evidence" value="ECO:0007669"/>
    <property type="project" value="InterPro"/>
</dbReference>
<dbReference type="EMBL" id="JANBPY010001941">
    <property type="protein sequence ID" value="KAJ1957475.1"/>
    <property type="molecule type" value="Genomic_DNA"/>
</dbReference>
<evidence type="ECO:0000313" key="3">
    <source>
        <dbReference type="Proteomes" id="UP001150925"/>
    </source>
</evidence>
<sequence>SLPKSARQFQPKQAVLALYPNTTCFYKATIISPLNYDTTSSYYGHYLLRFEDDGDVERH</sequence>
<organism evidence="2 3">
    <name type="scientific">Dispira parvispora</name>
    <dbReference type="NCBI Taxonomy" id="1520584"/>
    <lineage>
        <taxon>Eukaryota</taxon>
        <taxon>Fungi</taxon>
        <taxon>Fungi incertae sedis</taxon>
        <taxon>Zoopagomycota</taxon>
        <taxon>Kickxellomycotina</taxon>
        <taxon>Dimargaritomycetes</taxon>
        <taxon>Dimargaritales</taxon>
        <taxon>Dimargaritaceae</taxon>
        <taxon>Dispira</taxon>
    </lineage>
</organism>
<gene>
    <name evidence="2" type="ORF">IWQ62_005078</name>
</gene>
<dbReference type="Pfam" id="PF07039">
    <property type="entry name" value="SGF29_Tudor"/>
    <property type="match status" value="1"/>
</dbReference>
<comment type="caution">
    <text evidence="2">The sequence shown here is derived from an EMBL/GenBank/DDBJ whole genome shotgun (WGS) entry which is preliminary data.</text>
</comment>
<feature type="domain" description="SGF29 C-terminal" evidence="1">
    <location>
        <begin position="1"/>
        <end position="59"/>
    </location>
</feature>
<feature type="non-terminal residue" evidence="2">
    <location>
        <position position="1"/>
    </location>
</feature>
<name>A0A9W8AQM1_9FUNG</name>
<reference evidence="2" key="1">
    <citation type="submission" date="2022-07" db="EMBL/GenBank/DDBJ databases">
        <title>Phylogenomic reconstructions and comparative analyses of Kickxellomycotina fungi.</title>
        <authorList>
            <person name="Reynolds N.K."/>
            <person name="Stajich J.E."/>
            <person name="Barry K."/>
            <person name="Grigoriev I.V."/>
            <person name="Crous P."/>
            <person name="Smith M.E."/>
        </authorList>
    </citation>
    <scope>NUCLEOTIDE SEQUENCE</scope>
    <source>
        <strain evidence="2">RSA 1196</strain>
    </source>
</reference>
<dbReference type="AlphaFoldDB" id="A0A9W8AQM1"/>
<protein>
    <recommendedName>
        <fullName evidence="1">SGF29 C-terminal domain-containing protein</fullName>
    </recommendedName>
</protein>
<dbReference type="PANTHER" id="PTHR21539">
    <property type="entry name" value="SAGA-ASSOCIATED FACTOR 29"/>
    <property type="match status" value="1"/>
</dbReference>
<dbReference type="PROSITE" id="PS51518">
    <property type="entry name" value="SGF29_C"/>
    <property type="match status" value="1"/>
</dbReference>
<dbReference type="InterPro" id="IPR037802">
    <property type="entry name" value="SGF29"/>
</dbReference>
<proteinExistence type="predicted"/>
<dbReference type="Proteomes" id="UP001150925">
    <property type="component" value="Unassembled WGS sequence"/>
</dbReference>
<evidence type="ECO:0000259" key="1">
    <source>
        <dbReference type="PROSITE" id="PS51518"/>
    </source>
</evidence>
<dbReference type="PANTHER" id="PTHR21539:SF0">
    <property type="entry name" value="SAGA-ASSOCIATED FACTOR 29"/>
    <property type="match status" value="1"/>
</dbReference>
<keyword evidence="3" id="KW-1185">Reference proteome</keyword>
<feature type="non-terminal residue" evidence="2">
    <location>
        <position position="59"/>
    </location>
</feature>
<dbReference type="InterPro" id="IPR010750">
    <property type="entry name" value="SGF29_tudor-like_dom"/>
</dbReference>
<accession>A0A9W8AQM1</accession>